<protein>
    <recommendedName>
        <fullName evidence="3">YkgJ family cysteine cluster protein</fullName>
    </recommendedName>
</protein>
<proteinExistence type="predicted"/>
<keyword evidence="2" id="KW-1185">Reference proteome</keyword>
<accession>A0A6I6DEJ8</accession>
<dbReference type="RefSeq" id="WP_156204616.1">
    <property type="nucleotide sequence ID" value="NZ_CP046457.1"/>
</dbReference>
<reference evidence="2" key="1">
    <citation type="journal article" date="2019" name="Microbiology">
        <title>Complete Genome Sequence of an Uncultured Bacterium of the Candidate Phylum Bipolaricaulota.</title>
        <authorList>
            <person name="Kadnikov V.V."/>
            <person name="Mardanov A.V."/>
            <person name="Beletsky A.V."/>
            <person name="Frank Y.A."/>
            <person name="Karnachuk O.V."/>
            <person name="Ravin N.V."/>
        </authorList>
    </citation>
    <scope>NUCLEOTIDE SEQUENCE [LARGE SCALE GENOMIC DNA]</scope>
</reference>
<dbReference type="EMBL" id="CP046457">
    <property type="protein sequence ID" value="QGU00872.1"/>
    <property type="molecule type" value="Genomic_DNA"/>
</dbReference>
<dbReference type="Pfam" id="PF03692">
    <property type="entry name" value="CxxCxxCC"/>
    <property type="match status" value="1"/>
</dbReference>
<sequence>MSSKVKVYTEIENDKLGIGIKVIDKKATVADLLESWQPLCDDNSMYKKYAANNYAMCKGCTINCCSSAYVIPDIISFKKMASLFDNDYNRFIKDYFQTDKVKNGLLRMQPEPCIFLKDNICSIYLIRSLICRFYICSDLLGETEQLIYSITVAGISATHLFAEQNGLLKHNTSSGMTSMDKMFKELIEEYKNTDRTKAFLQATEYSDIPLELFL</sequence>
<evidence type="ECO:0008006" key="3">
    <source>
        <dbReference type="Google" id="ProtNLM"/>
    </source>
</evidence>
<name>A0A6I6DEJ8_9FIRM</name>
<dbReference type="InterPro" id="IPR005358">
    <property type="entry name" value="Puta_zinc/iron-chelating_dom"/>
</dbReference>
<organism evidence="1 2">
    <name type="scientific">Candidatus Syntrophocurvum alkaliphilum</name>
    <dbReference type="NCBI Taxonomy" id="2293317"/>
    <lineage>
        <taxon>Bacteria</taxon>
        <taxon>Bacillati</taxon>
        <taxon>Bacillota</taxon>
        <taxon>Clostridia</taxon>
        <taxon>Eubacteriales</taxon>
        <taxon>Syntrophomonadaceae</taxon>
        <taxon>Candidatus Syntrophocurvum</taxon>
    </lineage>
</organism>
<evidence type="ECO:0000313" key="2">
    <source>
        <dbReference type="Proteomes" id="UP000426444"/>
    </source>
</evidence>
<evidence type="ECO:0000313" key="1">
    <source>
        <dbReference type="EMBL" id="QGU00872.1"/>
    </source>
</evidence>
<dbReference type="Proteomes" id="UP000426444">
    <property type="component" value="Chromosome"/>
</dbReference>
<dbReference type="AlphaFoldDB" id="A0A6I6DEJ8"/>
<dbReference type="OrthoDB" id="277831at2"/>
<gene>
    <name evidence="1" type="ORF">SYNTR_2278</name>
</gene>
<dbReference type="KEGG" id="salq:SYNTR_2278"/>